<dbReference type="GO" id="GO:0005634">
    <property type="term" value="C:nucleus"/>
    <property type="evidence" value="ECO:0007669"/>
    <property type="project" value="UniProtKB-SubCell"/>
</dbReference>
<keyword evidence="8" id="KW-0805">Transcription regulation</keyword>
<reference evidence="15" key="1">
    <citation type="submission" date="2025-08" db="UniProtKB">
        <authorList>
            <consortium name="RefSeq"/>
        </authorList>
    </citation>
    <scope>IDENTIFICATION</scope>
    <source>
        <strain evidence="15">J_2021</strain>
        <tissue evidence="15">Erythrocytes</tissue>
    </source>
</reference>
<evidence type="ECO:0000256" key="8">
    <source>
        <dbReference type="ARBA" id="ARBA00023015"/>
    </source>
</evidence>
<keyword evidence="10" id="KW-0804">Transcription</keyword>
<dbReference type="AlphaFoldDB" id="A0A8J0U5Y3"/>
<dbReference type="KEGG" id="xla:108703771"/>
<dbReference type="PANTHER" id="PTHR16515:SF61">
    <property type="entry name" value="NOVEL ZINC FINGER PROTEIN"/>
    <property type="match status" value="1"/>
</dbReference>
<dbReference type="PROSITE" id="PS00028">
    <property type="entry name" value="ZINC_FINGER_C2H2_1"/>
    <property type="match status" value="6"/>
</dbReference>
<dbReference type="GO" id="GO:0006357">
    <property type="term" value="P:regulation of transcription by RNA polymerase II"/>
    <property type="evidence" value="ECO:0000318"/>
    <property type="project" value="GO_Central"/>
</dbReference>
<proteinExistence type="inferred from homology"/>
<feature type="domain" description="C2H2-type" evidence="13">
    <location>
        <begin position="336"/>
        <end position="356"/>
    </location>
</feature>
<comment type="function">
    <text evidence="1">May be involved in transcriptional regulation.</text>
</comment>
<evidence type="ECO:0000256" key="7">
    <source>
        <dbReference type="ARBA" id="ARBA00022833"/>
    </source>
</evidence>
<dbReference type="FunFam" id="3.30.160.60:FF:002716">
    <property type="entry name" value="Zinc finger protein 212"/>
    <property type="match status" value="2"/>
</dbReference>
<evidence type="ECO:0000313" key="14">
    <source>
        <dbReference type="Proteomes" id="UP000186698"/>
    </source>
</evidence>
<dbReference type="GO" id="GO:0000981">
    <property type="term" value="F:DNA-binding transcription factor activity, RNA polymerase II-specific"/>
    <property type="evidence" value="ECO:0000318"/>
    <property type="project" value="GO_Central"/>
</dbReference>
<keyword evidence="6" id="KW-0863">Zinc-finger</keyword>
<feature type="compositionally biased region" description="Polar residues" evidence="12">
    <location>
        <begin position="167"/>
        <end position="179"/>
    </location>
</feature>
<feature type="domain" description="C2H2-type" evidence="13">
    <location>
        <begin position="364"/>
        <end position="384"/>
    </location>
</feature>
<feature type="compositionally biased region" description="Basic and acidic residues" evidence="12">
    <location>
        <begin position="47"/>
        <end position="61"/>
    </location>
</feature>
<evidence type="ECO:0000256" key="9">
    <source>
        <dbReference type="ARBA" id="ARBA00023125"/>
    </source>
</evidence>
<dbReference type="InterPro" id="IPR013087">
    <property type="entry name" value="Znf_C2H2_type"/>
</dbReference>
<dbReference type="InterPro" id="IPR050331">
    <property type="entry name" value="Zinc_finger"/>
</dbReference>
<name>A0A8J0U5Y3_XENLA</name>
<dbReference type="GO" id="GO:0008270">
    <property type="term" value="F:zinc ion binding"/>
    <property type="evidence" value="ECO:0007669"/>
    <property type="project" value="UniProtKB-KW"/>
</dbReference>
<gene>
    <name evidence="15" type="primary">LOC108703771</name>
</gene>
<keyword evidence="4" id="KW-0479">Metal-binding</keyword>
<protein>
    <submittedName>
        <fullName evidence="15">Gastrula zinc finger protein XlCGF26.1-like isoform X1</fullName>
    </submittedName>
</protein>
<dbReference type="GO" id="GO:0000978">
    <property type="term" value="F:RNA polymerase II cis-regulatory region sequence-specific DNA binding"/>
    <property type="evidence" value="ECO:0000318"/>
    <property type="project" value="GO_Central"/>
</dbReference>
<feature type="domain" description="C2H2-type" evidence="13">
    <location>
        <begin position="224"/>
        <end position="244"/>
    </location>
</feature>
<accession>A0A8J0U5Y3</accession>
<evidence type="ECO:0000259" key="13">
    <source>
        <dbReference type="PROSITE" id="PS00028"/>
    </source>
</evidence>
<keyword evidence="14" id="KW-1185">Reference proteome</keyword>
<dbReference type="RefSeq" id="XP_018095563.1">
    <property type="nucleotide sequence ID" value="XM_018240074.2"/>
</dbReference>
<comment type="subcellular location">
    <subcellularLocation>
        <location evidence="2">Nucleus</location>
    </subcellularLocation>
</comment>
<organism evidence="14 15">
    <name type="scientific">Xenopus laevis</name>
    <name type="common">African clawed frog</name>
    <dbReference type="NCBI Taxonomy" id="8355"/>
    <lineage>
        <taxon>Eukaryota</taxon>
        <taxon>Metazoa</taxon>
        <taxon>Chordata</taxon>
        <taxon>Craniata</taxon>
        <taxon>Vertebrata</taxon>
        <taxon>Euteleostomi</taxon>
        <taxon>Amphibia</taxon>
        <taxon>Batrachia</taxon>
        <taxon>Anura</taxon>
        <taxon>Pipoidea</taxon>
        <taxon>Pipidae</taxon>
        <taxon>Xenopodinae</taxon>
        <taxon>Xenopus</taxon>
        <taxon>Xenopus</taxon>
    </lineage>
</organism>
<evidence type="ECO:0000256" key="1">
    <source>
        <dbReference type="ARBA" id="ARBA00003767"/>
    </source>
</evidence>
<evidence type="ECO:0000256" key="4">
    <source>
        <dbReference type="ARBA" id="ARBA00022723"/>
    </source>
</evidence>
<dbReference type="FunFam" id="3.30.160.60:FF:001158">
    <property type="entry name" value="zinc finger protein 22"/>
    <property type="match status" value="1"/>
</dbReference>
<evidence type="ECO:0000256" key="11">
    <source>
        <dbReference type="ARBA" id="ARBA00023242"/>
    </source>
</evidence>
<dbReference type="PANTHER" id="PTHR16515">
    <property type="entry name" value="PR DOMAIN ZINC FINGER PROTEIN"/>
    <property type="match status" value="1"/>
</dbReference>
<feature type="domain" description="C2H2-type" evidence="13">
    <location>
        <begin position="308"/>
        <end position="328"/>
    </location>
</feature>
<evidence type="ECO:0000256" key="3">
    <source>
        <dbReference type="ARBA" id="ARBA00006991"/>
    </source>
</evidence>
<dbReference type="Pfam" id="PF00096">
    <property type="entry name" value="zf-C2H2"/>
    <property type="match status" value="6"/>
</dbReference>
<feature type="domain" description="C2H2-type" evidence="13">
    <location>
        <begin position="280"/>
        <end position="300"/>
    </location>
</feature>
<dbReference type="SMART" id="SM00355">
    <property type="entry name" value="ZnF_C2H2"/>
    <property type="match status" value="6"/>
</dbReference>
<keyword evidence="9" id="KW-0238">DNA-binding</keyword>
<dbReference type="FunFam" id="3.30.160.60:FF:000759">
    <property type="entry name" value="zinc finger protein 16"/>
    <property type="match status" value="1"/>
</dbReference>
<evidence type="ECO:0000256" key="6">
    <source>
        <dbReference type="ARBA" id="ARBA00022771"/>
    </source>
</evidence>
<dbReference type="SUPFAM" id="SSF57667">
    <property type="entry name" value="beta-beta-alpha zinc fingers"/>
    <property type="match status" value="3"/>
</dbReference>
<evidence type="ECO:0000313" key="15">
    <source>
        <dbReference type="RefSeq" id="XP_018095563.1"/>
    </source>
</evidence>
<dbReference type="Gene3D" id="3.30.160.60">
    <property type="entry name" value="Classic Zinc Finger"/>
    <property type="match status" value="6"/>
</dbReference>
<dbReference type="FunFam" id="3.30.160.60:FF:000358">
    <property type="entry name" value="zinc finger protein 24"/>
    <property type="match status" value="1"/>
</dbReference>
<evidence type="ECO:0000256" key="12">
    <source>
        <dbReference type="SAM" id="MobiDB-lite"/>
    </source>
</evidence>
<dbReference type="GeneID" id="108703771"/>
<dbReference type="InterPro" id="IPR036236">
    <property type="entry name" value="Znf_C2H2_sf"/>
</dbReference>
<feature type="domain" description="C2H2-type" evidence="13">
    <location>
        <begin position="252"/>
        <end position="272"/>
    </location>
</feature>
<evidence type="ECO:0000256" key="10">
    <source>
        <dbReference type="ARBA" id="ARBA00023163"/>
    </source>
</evidence>
<feature type="region of interest" description="Disordered" evidence="12">
    <location>
        <begin position="26"/>
        <end position="63"/>
    </location>
</feature>
<evidence type="ECO:0000256" key="5">
    <source>
        <dbReference type="ARBA" id="ARBA00022737"/>
    </source>
</evidence>
<feature type="region of interest" description="Disordered" evidence="12">
    <location>
        <begin position="167"/>
        <end position="201"/>
    </location>
</feature>
<sequence>MNSRAAAVEPVQVSLFFGLHANTANADSQRDRAPPFTNMDPFSSLNDTRRSDKKPKDEKPDYNNLLPVIKQEPDSYCGADIAEDEAEILQIKIEKEESDSEYDGETLEIVSRKVKLENDWSVCNEYQIMAQTDQETLQGIIKEEDYEGTMAAVADGKDEEHWQLHTLRSQSSASDSSETLVRDRELLSPSRSDSEAESGPVCTSLANVTKSHKRNPTDKEPLICPSCGKNFRNQQKLKIHLAIHNGERPFTCTDCGKGFAAKRLLRIHLQVHTGERPFSCKECGKTFARRSHLYTHRKVHTGEKPYICTECGKSFARKIHLNNHHKVHTGEKPFTCIECGKSFSQKTNLSKHHKVHTGEKPFTCPDCGKSFSSKSNLHVHQTIHIRRYLPFVPDMGHGSV</sequence>
<keyword evidence="5" id="KW-0677">Repeat</keyword>
<evidence type="ECO:0000256" key="2">
    <source>
        <dbReference type="ARBA" id="ARBA00004123"/>
    </source>
</evidence>
<keyword evidence="7" id="KW-0862">Zinc</keyword>
<comment type="similarity">
    <text evidence="3">Belongs to the krueppel C2H2-type zinc-finger protein family.</text>
</comment>
<dbReference type="OrthoDB" id="654211at2759"/>
<dbReference type="Proteomes" id="UP000186698">
    <property type="component" value="Chromosome 9_10L"/>
</dbReference>
<keyword evidence="11" id="KW-0539">Nucleus</keyword>